<dbReference type="Proteomes" id="UP000032229">
    <property type="component" value="Chromosome"/>
</dbReference>
<dbReference type="AlphaFoldDB" id="A0A0C5WQ03"/>
<reference evidence="2 3" key="1">
    <citation type="submission" date="2014-02" db="EMBL/GenBank/DDBJ databases">
        <authorList>
            <person name="Young C.-C."/>
            <person name="Hameed A."/>
            <person name="Huang H.-C."/>
            <person name="Shahina M."/>
        </authorList>
    </citation>
    <scope>NUCLEOTIDE SEQUENCE [LARGE SCALE GENOMIC DNA]</scope>
    <source>
        <strain evidence="2 3">CC-SAMT-1</strain>
    </source>
</reference>
<keyword evidence="1" id="KW-0472">Membrane</keyword>
<organism evidence="2 3">
    <name type="scientific">Siansivirga zeaxanthinifaciens CC-SAMT-1</name>
    <dbReference type="NCBI Taxonomy" id="1454006"/>
    <lineage>
        <taxon>Bacteria</taxon>
        <taxon>Pseudomonadati</taxon>
        <taxon>Bacteroidota</taxon>
        <taxon>Flavobacteriia</taxon>
        <taxon>Flavobacteriales</taxon>
        <taxon>Flavobacteriaceae</taxon>
        <taxon>Siansivirga</taxon>
    </lineage>
</organism>
<sequence length="226" mass="26656">MYKQVVLKTFEKGKKEIPGKTTKTQISEHISTVLFNDFKIQISGRTLRNLFDDANSAEGKNDISINSEYVQEMCKYLGYEDYNQFIKETTFKSNNKFISYLRRHWIILLICFVTITSTIGIVSFNKQRWMIWDNGSYKEVDFNEKDYLSNKLKLFNKDSIDNFNKTIPNCETVFFNEDGTEKLWYGKNKNGDLEFFTALGKHPETGKTLKPITVYMIRKYICNNYF</sequence>
<accession>A0A0C5WQ03</accession>
<evidence type="ECO:0000256" key="1">
    <source>
        <dbReference type="SAM" id="Phobius"/>
    </source>
</evidence>
<dbReference type="OrthoDB" id="1340494at2"/>
<protein>
    <submittedName>
        <fullName evidence="2">Uncharacterized protein</fullName>
    </submittedName>
</protein>
<dbReference type="PATRIC" id="fig|1454006.5.peg.2923"/>
<dbReference type="RefSeq" id="WP_044639422.1">
    <property type="nucleotide sequence ID" value="NZ_CP007202.1"/>
</dbReference>
<dbReference type="EMBL" id="CP007202">
    <property type="protein sequence ID" value="AJR05030.1"/>
    <property type="molecule type" value="Genomic_DNA"/>
</dbReference>
<keyword evidence="1" id="KW-1133">Transmembrane helix</keyword>
<gene>
    <name evidence="2" type="ORF">AW14_14760</name>
</gene>
<dbReference type="HOGENOM" id="CLU_087550_0_0_10"/>
<keyword evidence="3" id="KW-1185">Reference proteome</keyword>
<evidence type="ECO:0000313" key="3">
    <source>
        <dbReference type="Proteomes" id="UP000032229"/>
    </source>
</evidence>
<evidence type="ECO:0000313" key="2">
    <source>
        <dbReference type="EMBL" id="AJR05030.1"/>
    </source>
</evidence>
<proteinExistence type="predicted"/>
<dbReference type="KEGG" id="sze:AW14_14760"/>
<name>A0A0C5WQ03_9FLAO</name>
<keyword evidence="1" id="KW-0812">Transmembrane</keyword>
<feature type="transmembrane region" description="Helical" evidence="1">
    <location>
        <begin position="105"/>
        <end position="124"/>
    </location>
</feature>
<dbReference type="STRING" id="1454006.AW14_14760"/>